<evidence type="ECO:0000313" key="2">
    <source>
        <dbReference type="EMBL" id="VDN15866.1"/>
    </source>
</evidence>
<accession>A0A3P7PCV4</accession>
<feature type="chain" id="PRO_5018029291" evidence="1">
    <location>
        <begin position="21"/>
        <end position="198"/>
    </location>
</feature>
<organism evidence="2 3">
    <name type="scientific">Dibothriocephalus latus</name>
    <name type="common">Fish tapeworm</name>
    <name type="synonym">Diphyllobothrium latum</name>
    <dbReference type="NCBI Taxonomy" id="60516"/>
    <lineage>
        <taxon>Eukaryota</taxon>
        <taxon>Metazoa</taxon>
        <taxon>Spiralia</taxon>
        <taxon>Lophotrochozoa</taxon>
        <taxon>Platyhelminthes</taxon>
        <taxon>Cestoda</taxon>
        <taxon>Eucestoda</taxon>
        <taxon>Diphyllobothriidea</taxon>
        <taxon>Diphyllobothriidae</taxon>
        <taxon>Dibothriocephalus</taxon>
    </lineage>
</organism>
<name>A0A3P7PCV4_DIBLA</name>
<gene>
    <name evidence="2" type="ORF">DILT_LOCUS11697</name>
</gene>
<keyword evidence="3" id="KW-1185">Reference proteome</keyword>
<feature type="signal peptide" evidence="1">
    <location>
        <begin position="1"/>
        <end position="20"/>
    </location>
</feature>
<dbReference type="OrthoDB" id="6264340at2759"/>
<protein>
    <submittedName>
        <fullName evidence="2">Uncharacterized protein</fullName>
    </submittedName>
</protein>
<dbReference type="Proteomes" id="UP000281553">
    <property type="component" value="Unassembled WGS sequence"/>
</dbReference>
<dbReference type="Pfam" id="PF15065">
    <property type="entry name" value="NCU-G1"/>
    <property type="match status" value="1"/>
</dbReference>
<keyword evidence="1" id="KW-0732">Signal</keyword>
<evidence type="ECO:0000313" key="3">
    <source>
        <dbReference type="Proteomes" id="UP000281553"/>
    </source>
</evidence>
<sequence length="198" mass="21455">MSGATFLLLVLLTFALRALGSELNSTSSIPLSILSWRLVDFTEVPDNRTGILQVTFKSEGSRNKRYFKSKGYVSLTFSFSTRNSHASHPPHIFSYAGLSVLVDFTVTRLIDEYASAPLSLQAAFFAANESLAGGEEFRASRVTTINDELTPGVFEVGPFSLIVLSHQRSSDFSVLASCGNPFRSTMRLIVGGGKKGCG</sequence>
<dbReference type="InterPro" id="IPR029382">
    <property type="entry name" value="NCU-G1"/>
</dbReference>
<reference evidence="2 3" key="1">
    <citation type="submission" date="2018-11" db="EMBL/GenBank/DDBJ databases">
        <authorList>
            <consortium name="Pathogen Informatics"/>
        </authorList>
    </citation>
    <scope>NUCLEOTIDE SEQUENCE [LARGE SCALE GENOMIC DNA]</scope>
</reference>
<evidence type="ECO:0000256" key="1">
    <source>
        <dbReference type="SAM" id="SignalP"/>
    </source>
</evidence>
<dbReference type="EMBL" id="UYRU01063891">
    <property type="protein sequence ID" value="VDN15866.1"/>
    <property type="molecule type" value="Genomic_DNA"/>
</dbReference>
<dbReference type="AlphaFoldDB" id="A0A3P7PCV4"/>
<proteinExistence type="predicted"/>